<keyword evidence="11" id="KW-1185">Reference proteome</keyword>
<evidence type="ECO:0000256" key="1">
    <source>
        <dbReference type="ARBA" id="ARBA00004752"/>
    </source>
</evidence>
<keyword evidence="6" id="KW-0961">Cell wall biogenesis/degradation</keyword>
<evidence type="ECO:0000313" key="10">
    <source>
        <dbReference type="EMBL" id="WRP16663.1"/>
    </source>
</evidence>
<dbReference type="Gene3D" id="3.40.1390.10">
    <property type="entry name" value="MurE/MurF, N-terminal domain"/>
    <property type="match status" value="1"/>
</dbReference>
<dbReference type="InterPro" id="IPR035911">
    <property type="entry name" value="MurE/MurF_N"/>
</dbReference>
<sequence length="545" mass="58484">MAGSNGLGRALGAIVQDVPGVVEVIAGDTDPFPGPQAGPVVTGISAHSGRVLPGYLFVAVRGTNTDGHRYIGQALERGARALMVDRPGVLSELRDGRLRGPRAPWVVRVADTSVALAWAAASFYGHPARTLDVVGVTGTVGKTSVSLYLRGLLQAAGRRAGAVGSLGIFKERGHEPSPLTTPDPITLQRALHEMVQEGLSQAVIEVSSHGLMQHRVEAIRLAGGVITEILPFEHAEAHPSFEHYLATKRRFLKLLRPDAFLAYSAHSPHTRAMAELWPRPRRVAFALGEEGAVEDAAWSVVGRIEGASLDGTRVHVRWRAPGRKDTDAVVSLHLLGAHAVHNVLGAAAAALASGLSFERVVEGMGRLRPLPRRMNPIHRGEFTVIDDTTGHPASFEHLFQTLEAIGAPRIVLLVGVRGSRGADINARNGRVIAAWARRLPVAAIVTTESEDAVGPGDRVEPRERDALLGALQDVRVRIVEHRRTLEQAMRTALDIVRPGDLLVFAGAQALNQAASLFWLHERNSRLRGQHLPGSQASSSTCRCSR</sequence>
<dbReference type="Gene3D" id="3.90.190.20">
    <property type="entry name" value="Mur ligase, C-terminal domain"/>
    <property type="match status" value="1"/>
</dbReference>
<feature type="domain" description="Mur ligase N-terminal catalytic" evidence="7">
    <location>
        <begin position="41"/>
        <end position="124"/>
    </location>
</feature>
<comment type="pathway">
    <text evidence="1">Cell wall biogenesis; peptidoglycan biosynthesis.</text>
</comment>
<keyword evidence="10" id="KW-0436">Ligase</keyword>
<keyword evidence="2" id="KW-0132">Cell division</keyword>
<evidence type="ECO:0000259" key="8">
    <source>
        <dbReference type="Pfam" id="PF02875"/>
    </source>
</evidence>
<gene>
    <name evidence="10" type="ORF">U7230_11255</name>
</gene>
<dbReference type="RefSeq" id="WP_324715935.1">
    <property type="nucleotide sequence ID" value="NZ_CP141615.1"/>
</dbReference>
<dbReference type="SUPFAM" id="SSF63418">
    <property type="entry name" value="MurE/MurF N-terminal domain"/>
    <property type="match status" value="1"/>
</dbReference>
<feature type="domain" description="Mur ligase central" evidence="9">
    <location>
        <begin position="136"/>
        <end position="350"/>
    </location>
</feature>
<dbReference type="Pfam" id="PF01225">
    <property type="entry name" value="Mur_ligase"/>
    <property type="match status" value="1"/>
</dbReference>
<dbReference type="Gene3D" id="3.40.1190.10">
    <property type="entry name" value="Mur-like, catalytic domain"/>
    <property type="match status" value="1"/>
</dbReference>
<dbReference type="GO" id="GO:0016874">
    <property type="term" value="F:ligase activity"/>
    <property type="evidence" value="ECO:0007669"/>
    <property type="project" value="UniProtKB-KW"/>
</dbReference>
<dbReference type="InterPro" id="IPR036615">
    <property type="entry name" value="Mur_ligase_C_dom_sf"/>
</dbReference>
<keyword evidence="3" id="KW-0133">Cell shape</keyword>
<keyword evidence="5" id="KW-0131">Cell cycle</keyword>
<feature type="domain" description="Mur ligase C-terminal" evidence="8">
    <location>
        <begin position="372"/>
        <end position="507"/>
    </location>
</feature>
<reference evidence="10 11" key="1">
    <citation type="journal article" date="2024" name="Front. Microbiol.">
        <title>Novel thermophilic genera Geochorda gen. nov. and Carboxydochorda gen. nov. from the deep terrestrial subsurface reveal the ecophysiological diversity in the class Limnochordia.</title>
        <authorList>
            <person name="Karnachuk O.V."/>
            <person name="Lukina A.P."/>
            <person name="Avakyan M.R."/>
            <person name="Kadnikov V.V."/>
            <person name="Begmatov S."/>
            <person name="Beletsky A.V."/>
            <person name="Vlasova K.G."/>
            <person name="Novikov A.A."/>
            <person name="Shcherbakova V.A."/>
            <person name="Mardanov A.V."/>
            <person name="Ravin N.V."/>
        </authorList>
    </citation>
    <scope>NUCLEOTIDE SEQUENCE [LARGE SCALE GENOMIC DNA]</scope>
    <source>
        <strain evidence="10 11">L945</strain>
    </source>
</reference>
<evidence type="ECO:0000259" key="7">
    <source>
        <dbReference type="Pfam" id="PF01225"/>
    </source>
</evidence>
<dbReference type="InterPro" id="IPR036565">
    <property type="entry name" value="Mur-like_cat_sf"/>
</dbReference>
<dbReference type="InterPro" id="IPR000713">
    <property type="entry name" value="Mur_ligase_N"/>
</dbReference>
<dbReference type="Proteomes" id="UP001332192">
    <property type="component" value="Chromosome"/>
</dbReference>
<dbReference type="SUPFAM" id="SSF53623">
    <property type="entry name" value="MurD-like peptide ligases, catalytic domain"/>
    <property type="match status" value="1"/>
</dbReference>
<name>A0ABZ1BX41_9FIRM</name>
<dbReference type="EMBL" id="CP141615">
    <property type="protein sequence ID" value="WRP16663.1"/>
    <property type="molecule type" value="Genomic_DNA"/>
</dbReference>
<keyword evidence="4" id="KW-0573">Peptidoglycan synthesis</keyword>
<dbReference type="InterPro" id="IPR013221">
    <property type="entry name" value="Mur_ligase_cen"/>
</dbReference>
<organism evidence="10 11">
    <name type="scientific">Carboxydichorda subterranea</name>
    <dbReference type="NCBI Taxonomy" id="3109565"/>
    <lineage>
        <taxon>Bacteria</taxon>
        <taxon>Bacillati</taxon>
        <taxon>Bacillota</taxon>
        <taxon>Limnochordia</taxon>
        <taxon>Limnochordales</taxon>
        <taxon>Geochordaceae</taxon>
        <taxon>Carboxydichorda</taxon>
    </lineage>
</organism>
<evidence type="ECO:0000256" key="4">
    <source>
        <dbReference type="ARBA" id="ARBA00022984"/>
    </source>
</evidence>
<evidence type="ECO:0000313" key="11">
    <source>
        <dbReference type="Proteomes" id="UP001332192"/>
    </source>
</evidence>
<evidence type="ECO:0000256" key="6">
    <source>
        <dbReference type="ARBA" id="ARBA00023316"/>
    </source>
</evidence>
<dbReference type="Pfam" id="PF02875">
    <property type="entry name" value="Mur_ligase_C"/>
    <property type="match status" value="1"/>
</dbReference>
<evidence type="ECO:0000259" key="9">
    <source>
        <dbReference type="Pfam" id="PF08245"/>
    </source>
</evidence>
<proteinExistence type="predicted"/>
<evidence type="ECO:0000256" key="3">
    <source>
        <dbReference type="ARBA" id="ARBA00022960"/>
    </source>
</evidence>
<evidence type="ECO:0000256" key="5">
    <source>
        <dbReference type="ARBA" id="ARBA00023306"/>
    </source>
</evidence>
<dbReference type="SUPFAM" id="SSF53244">
    <property type="entry name" value="MurD-like peptide ligases, peptide-binding domain"/>
    <property type="match status" value="1"/>
</dbReference>
<evidence type="ECO:0000256" key="2">
    <source>
        <dbReference type="ARBA" id="ARBA00022618"/>
    </source>
</evidence>
<accession>A0ABZ1BX41</accession>
<dbReference type="PANTHER" id="PTHR23135">
    <property type="entry name" value="MUR LIGASE FAMILY MEMBER"/>
    <property type="match status" value="1"/>
</dbReference>
<protein>
    <submittedName>
        <fullName evidence="10">Mur ligase family protein</fullName>
    </submittedName>
</protein>
<dbReference type="PANTHER" id="PTHR23135:SF4">
    <property type="entry name" value="UDP-N-ACETYLMURAMOYL-L-ALANYL-D-GLUTAMATE--2,6-DIAMINOPIMELATE LIGASE MURE HOMOLOG, CHLOROPLASTIC"/>
    <property type="match status" value="1"/>
</dbReference>
<dbReference type="Pfam" id="PF08245">
    <property type="entry name" value="Mur_ligase_M"/>
    <property type="match status" value="1"/>
</dbReference>
<dbReference type="InterPro" id="IPR004101">
    <property type="entry name" value="Mur_ligase_C"/>
</dbReference>